<sequence>MAKKKKKPILIYPKIHSRFNNEKVERALILKVRELLGREQDINFILLSGQFFDTRGWAYTALRDWRGAVKPSSSTSKKPQLDATFACLSVYLSSLISFQADFKFAYEEVKEILLHNERDDLWMIIEEKLPFVSLPPAEMFPPGLKSPISPYYTLRQDEDLFLGELYSTVFLSNFVPNLKSRFFVFFEHEGNTAFGYFSKLPTSTEKFGFEQPPRIFDAEPTEENLLTFIRESTNFKDLLGLLIVCHNNSILEQFLVDDYETFLNKLLEIEEIDEGEG</sequence>
<reference evidence="1 2" key="2">
    <citation type="journal article" date="2024" name="Int. J. Syst. Evol. Microbiol.">
        <title>Promethearchaeum syntrophicum gen. nov., sp. nov., an anaerobic, obligately syntrophic archaeon, the first isolate of the lineage 'Asgard' archaea, and proposal of the new archaeal phylum Promethearchaeota phyl. nov. and kingdom Promethearchaeati regn. nov.</title>
        <authorList>
            <person name="Imachi H."/>
            <person name="Nobu M.K."/>
            <person name="Kato S."/>
            <person name="Takaki Y."/>
            <person name="Miyazaki M."/>
            <person name="Miyata M."/>
            <person name="Ogawara M."/>
            <person name="Saito Y."/>
            <person name="Sakai S."/>
            <person name="Tahara Y.O."/>
            <person name="Takano Y."/>
            <person name="Tasumi E."/>
            <person name="Uematsu K."/>
            <person name="Yoshimura T."/>
            <person name="Itoh T."/>
            <person name="Ohkuma M."/>
            <person name="Takai K."/>
        </authorList>
    </citation>
    <scope>NUCLEOTIDE SEQUENCE [LARGE SCALE GENOMIC DNA]</scope>
    <source>
        <strain evidence="1 2">MK-D1</strain>
    </source>
</reference>
<dbReference type="EMBL" id="CP042905">
    <property type="protein sequence ID" value="QEE15780.1"/>
    <property type="molecule type" value="Genomic_DNA"/>
</dbReference>
<accession>A0A5B9DAJ4</accession>
<keyword evidence="2" id="KW-1185">Reference proteome</keyword>
<proteinExistence type="predicted"/>
<evidence type="ECO:0000313" key="1">
    <source>
        <dbReference type="EMBL" id="QEE15780.1"/>
    </source>
</evidence>
<dbReference type="RefSeq" id="WP_147662680.1">
    <property type="nucleotide sequence ID" value="NZ_CP042905.2"/>
</dbReference>
<organism evidence="1 2">
    <name type="scientific">Promethearchaeum syntrophicum</name>
    <dbReference type="NCBI Taxonomy" id="2594042"/>
    <lineage>
        <taxon>Archaea</taxon>
        <taxon>Promethearchaeati</taxon>
        <taxon>Promethearchaeota</taxon>
        <taxon>Promethearchaeia</taxon>
        <taxon>Promethearchaeales</taxon>
        <taxon>Promethearchaeaceae</taxon>
        <taxon>Promethearchaeum</taxon>
    </lineage>
</organism>
<dbReference type="GeneID" id="41329600"/>
<dbReference type="KEGG" id="psyt:DSAG12_01607"/>
<dbReference type="AlphaFoldDB" id="A0A5B9DAJ4"/>
<dbReference type="Proteomes" id="UP000321408">
    <property type="component" value="Chromosome"/>
</dbReference>
<reference evidence="1 2" key="1">
    <citation type="journal article" date="2020" name="Nature">
        <title>Isolation of an archaeon at the prokaryote-eukaryote interface.</title>
        <authorList>
            <person name="Imachi H."/>
            <person name="Nobu M.K."/>
            <person name="Nakahara N."/>
            <person name="Morono Y."/>
            <person name="Ogawara M."/>
            <person name="Takaki Y."/>
            <person name="Takano Y."/>
            <person name="Uematsu K."/>
            <person name="Ikuta T."/>
            <person name="Ito M."/>
            <person name="Matsui Y."/>
            <person name="Miyazaki M."/>
            <person name="Murata K."/>
            <person name="Saito Y."/>
            <person name="Sakai S."/>
            <person name="Song C."/>
            <person name="Tasumi E."/>
            <person name="Yamanaka Y."/>
            <person name="Yamaguchi T."/>
            <person name="Kamagata Y."/>
            <person name="Tamaki H."/>
            <person name="Takai K."/>
        </authorList>
    </citation>
    <scope>NUCLEOTIDE SEQUENCE [LARGE SCALE GENOMIC DNA]</scope>
    <source>
        <strain evidence="1 2">MK-D1</strain>
    </source>
</reference>
<evidence type="ECO:0000313" key="2">
    <source>
        <dbReference type="Proteomes" id="UP000321408"/>
    </source>
</evidence>
<protein>
    <submittedName>
        <fullName evidence="1">Uncharacterized protein</fullName>
    </submittedName>
</protein>
<name>A0A5B9DAJ4_9ARCH</name>
<gene>
    <name evidence="1" type="ORF">DSAG12_01607</name>
</gene>